<proteinExistence type="predicted"/>
<sequence length="81" mass="9418">MKQGVYIDNMRYVENFESGSGGYNTLDFDMADGNILISSYSSKDESQHDFVIKVNDWKVIRDAIDNYFKEQLQDEFAKSVF</sequence>
<evidence type="ECO:0000313" key="1">
    <source>
        <dbReference type="EMBL" id="MBC2166165.1"/>
    </source>
</evidence>
<dbReference type="EMBL" id="JAARZA010000002">
    <property type="protein sequence ID" value="MBC2239778.1"/>
    <property type="molecule type" value="Genomic_DNA"/>
</dbReference>
<accession>A0A7X0YYX7</accession>
<organism evidence="1 3">
    <name type="scientific">Listeria booriae</name>
    <dbReference type="NCBI Taxonomy" id="1552123"/>
    <lineage>
        <taxon>Bacteria</taxon>
        <taxon>Bacillati</taxon>
        <taxon>Bacillota</taxon>
        <taxon>Bacilli</taxon>
        <taxon>Bacillales</taxon>
        <taxon>Listeriaceae</taxon>
        <taxon>Listeria</taxon>
    </lineage>
</organism>
<evidence type="ECO:0000313" key="2">
    <source>
        <dbReference type="EMBL" id="MBC2239778.1"/>
    </source>
</evidence>
<dbReference type="AlphaFoldDB" id="A0A7X0YYX7"/>
<dbReference type="EMBL" id="JAARYH010000002">
    <property type="protein sequence ID" value="MBC2166165.1"/>
    <property type="molecule type" value="Genomic_DNA"/>
</dbReference>
<dbReference type="RefSeq" id="WP_185540192.1">
    <property type="nucleotide sequence ID" value="NZ_JAARYH010000002.1"/>
</dbReference>
<gene>
    <name evidence="1" type="ORF">HCB26_06240</name>
    <name evidence="2" type="ORF">HCB35_04770</name>
</gene>
<evidence type="ECO:0000313" key="3">
    <source>
        <dbReference type="Proteomes" id="UP000519573"/>
    </source>
</evidence>
<protein>
    <submittedName>
        <fullName evidence="1">Uncharacterized protein</fullName>
    </submittedName>
</protein>
<reference evidence="3 4" key="1">
    <citation type="submission" date="2020-03" db="EMBL/GenBank/DDBJ databases">
        <title>Soil Listeria distribution.</title>
        <authorList>
            <person name="Liao J."/>
            <person name="Wiedmann M."/>
        </authorList>
    </citation>
    <scope>NUCLEOTIDE SEQUENCE [LARGE SCALE GENOMIC DNA]</scope>
    <source>
        <strain evidence="2 4">FSL L7-0149</strain>
        <strain evidence="1 3">FSL L7-0245</strain>
    </source>
</reference>
<dbReference type="Proteomes" id="UP000519573">
    <property type="component" value="Unassembled WGS sequence"/>
</dbReference>
<dbReference type="Proteomes" id="UP000553016">
    <property type="component" value="Unassembled WGS sequence"/>
</dbReference>
<name>A0A7X0YYX7_9LIST</name>
<evidence type="ECO:0000313" key="4">
    <source>
        <dbReference type="Proteomes" id="UP000553016"/>
    </source>
</evidence>
<comment type="caution">
    <text evidence="1">The sequence shown here is derived from an EMBL/GenBank/DDBJ whole genome shotgun (WGS) entry which is preliminary data.</text>
</comment>